<dbReference type="InterPro" id="IPR013656">
    <property type="entry name" value="PAS_4"/>
</dbReference>
<comment type="caution">
    <text evidence="5">The sequence shown here is derived from an EMBL/GenBank/DDBJ whole genome shotgun (WGS) entry which is preliminary data.</text>
</comment>
<dbReference type="InterPro" id="IPR013655">
    <property type="entry name" value="PAS_fold_3"/>
</dbReference>
<dbReference type="InterPro" id="IPR035965">
    <property type="entry name" value="PAS-like_dom_sf"/>
</dbReference>
<dbReference type="InterPro" id="IPR004089">
    <property type="entry name" value="MCPsignal_dom"/>
</dbReference>
<evidence type="ECO:0000259" key="2">
    <source>
        <dbReference type="PROSITE" id="PS50111"/>
    </source>
</evidence>
<dbReference type="PANTHER" id="PTHR24422">
    <property type="entry name" value="CHEMOTAXIS PROTEIN METHYLTRANSFERASE"/>
    <property type="match status" value="1"/>
</dbReference>
<evidence type="ECO:0000256" key="1">
    <source>
        <dbReference type="PROSITE-ProRule" id="PRU00284"/>
    </source>
</evidence>
<dbReference type="PROSITE" id="PS50111">
    <property type="entry name" value="CHEMOTAXIS_TRANSDUC_2"/>
    <property type="match status" value="1"/>
</dbReference>
<dbReference type="GO" id="GO:0004888">
    <property type="term" value="F:transmembrane signaling receptor activity"/>
    <property type="evidence" value="ECO:0007669"/>
    <property type="project" value="InterPro"/>
</dbReference>
<dbReference type="InterPro" id="IPR001610">
    <property type="entry name" value="PAC"/>
</dbReference>
<dbReference type="InterPro" id="IPR000700">
    <property type="entry name" value="PAS-assoc_C"/>
</dbReference>
<dbReference type="CDD" id="cd00130">
    <property type="entry name" value="PAS"/>
    <property type="match status" value="2"/>
</dbReference>
<dbReference type="Proteomes" id="UP000032025">
    <property type="component" value="Unassembled WGS sequence"/>
</dbReference>
<dbReference type="RefSeq" id="WP_007404133.1">
    <property type="nucleotide sequence ID" value="NZ_BBJS01000050.1"/>
</dbReference>
<dbReference type="SUPFAM" id="SSF58104">
    <property type="entry name" value="Methyl-accepting chemotaxis protein (MCP) signaling domain"/>
    <property type="match status" value="1"/>
</dbReference>
<protein>
    <submittedName>
        <fullName evidence="5">DNA, contig: SP650</fullName>
    </submittedName>
</protein>
<dbReference type="PRINTS" id="PR00260">
    <property type="entry name" value="CHEMTRNSDUCR"/>
</dbReference>
<evidence type="ECO:0000313" key="6">
    <source>
        <dbReference type="Proteomes" id="UP000032025"/>
    </source>
</evidence>
<dbReference type="NCBIfam" id="TIGR00229">
    <property type="entry name" value="sensory_box"/>
    <property type="match status" value="2"/>
</dbReference>
<dbReference type="Gene3D" id="3.30.450.20">
    <property type="entry name" value="PAS domain"/>
    <property type="match status" value="2"/>
</dbReference>
<gene>
    <name evidence="5" type="ORF">SP6_50_00720</name>
</gene>
<dbReference type="PROSITE" id="PS50113">
    <property type="entry name" value="PAC"/>
    <property type="match status" value="2"/>
</dbReference>
<organism evidence="5 6">
    <name type="scientific">Sphingomonas paucimobilis NBRC 13935</name>
    <dbReference type="NCBI Taxonomy" id="1219050"/>
    <lineage>
        <taxon>Bacteria</taxon>
        <taxon>Pseudomonadati</taxon>
        <taxon>Pseudomonadota</taxon>
        <taxon>Alphaproteobacteria</taxon>
        <taxon>Sphingomonadales</taxon>
        <taxon>Sphingomonadaceae</taxon>
        <taxon>Sphingomonas</taxon>
    </lineage>
</organism>
<dbReference type="Pfam" id="PF08447">
    <property type="entry name" value="PAS_3"/>
    <property type="match status" value="1"/>
</dbReference>
<dbReference type="GeneID" id="78529570"/>
<sequence length="351" mass="39622">MLSTAYATATDRIWQRADPLFQSIDQAHLVAVFDLEKRVLWANENFSRAFGYRAEQVIGQQHRLLCPSNIMSAQDYERFWRSLWQGQFHSGTYRRVGRNGRSVWLEASYTPIFDAQGNVEMILKVGSDVTERRRADGEAHSKLDAIDKSQAVIEFDLKGHVLAANDLFLSVMGYSRSEAVGGHHRRFCDPEYVRTADYAKLWTDLAAGKFISGRFERRRSDGSPVWLQATYTPILNSDGVPYKVVKFASDMTDRVLLEAQATEQLGQAEQFRRMAEERQTNLEVMLRDMEGIVDSITTIAEQTNMLALNAGIEAARAGPAGRGFGIVAAEVKKLAEDTRSATQSARRMLRR</sequence>
<keyword evidence="1" id="KW-0807">Transducer</keyword>
<dbReference type="PANTHER" id="PTHR24422:SF10">
    <property type="entry name" value="CHEMOTAXIS PROTEIN METHYLTRANSFERASE 2"/>
    <property type="match status" value="1"/>
</dbReference>
<dbReference type="InterPro" id="IPR050903">
    <property type="entry name" value="Bact_Chemotaxis_MeTrfase"/>
</dbReference>
<feature type="domain" description="PAS" evidence="3">
    <location>
        <begin position="152"/>
        <end position="181"/>
    </location>
</feature>
<dbReference type="AlphaFoldDB" id="A0A0C9MWS6"/>
<dbReference type="SMART" id="SM00086">
    <property type="entry name" value="PAC"/>
    <property type="match status" value="2"/>
</dbReference>
<dbReference type="Pfam" id="PF00015">
    <property type="entry name" value="MCPsignal"/>
    <property type="match status" value="1"/>
</dbReference>
<evidence type="ECO:0000259" key="4">
    <source>
        <dbReference type="PROSITE" id="PS50113"/>
    </source>
</evidence>
<name>A0A0C9MWS6_SPHPI</name>
<keyword evidence="6" id="KW-1185">Reference proteome</keyword>
<feature type="domain" description="PAS" evidence="3">
    <location>
        <begin position="30"/>
        <end position="69"/>
    </location>
</feature>
<dbReference type="SUPFAM" id="SSF55785">
    <property type="entry name" value="PYP-like sensor domain (PAS domain)"/>
    <property type="match status" value="2"/>
</dbReference>
<feature type="domain" description="PAC" evidence="4">
    <location>
        <begin position="89"/>
        <end position="141"/>
    </location>
</feature>
<accession>A0A0C9MWS6</accession>
<dbReference type="Pfam" id="PF08448">
    <property type="entry name" value="PAS_4"/>
    <property type="match status" value="1"/>
</dbReference>
<dbReference type="Gene3D" id="1.10.287.950">
    <property type="entry name" value="Methyl-accepting chemotaxis protein"/>
    <property type="match status" value="1"/>
</dbReference>
<dbReference type="InterPro" id="IPR004090">
    <property type="entry name" value="Chemotax_Me-accpt_rcpt"/>
</dbReference>
<dbReference type="GO" id="GO:0016020">
    <property type="term" value="C:membrane"/>
    <property type="evidence" value="ECO:0007669"/>
    <property type="project" value="InterPro"/>
</dbReference>
<feature type="domain" description="Methyl-accepting transducer" evidence="2">
    <location>
        <begin position="259"/>
        <end position="351"/>
    </location>
</feature>
<dbReference type="InterPro" id="IPR000014">
    <property type="entry name" value="PAS"/>
</dbReference>
<reference evidence="5 6" key="1">
    <citation type="submission" date="2014-08" db="EMBL/GenBank/DDBJ databases">
        <title>Whole genome shotgun sequence of Sphingomonas paucimobilis NBRC 13935.</title>
        <authorList>
            <person name="Hosoyama A."/>
            <person name="Hashimoto M."/>
            <person name="Hosoyama Y."/>
            <person name="Noguchi M."/>
            <person name="Uohara A."/>
            <person name="Ohji S."/>
            <person name="Katano-Makiyama Y."/>
            <person name="Ichikawa N."/>
            <person name="Kimura A."/>
            <person name="Yamazoe A."/>
            <person name="Fujita N."/>
        </authorList>
    </citation>
    <scope>NUCLEOTIDE SEQUENCE [LARGE SCALE GENOMIC DNA]</scope>
    <source>
        <strain evidence="5 6">NBRC 13935</strain>
    </source>
</reference>
<dbReference type="EMBL" id="BBJS01000050">
    <property type="protein sequence ID" value="GAN15071.1"/>
    <property type="molecule type" value="Genomic_DNA"/>
</dbReference>
<evidence type="ECO:0000313" key="5">
    <source>
        <dbReference type="EMBL" id="GAN15071.1"/>
    </source>
</evidence>
<dbReference type="GO" id="GO:0007165">
    <property type="term" value="P:signal transduction"/>
    <property type="evidence" value="ECO:0007669"/>
    <property type="project" value="UniProtKB-KW"/>
</dbReference>
<dbReference type="PROSITE" id="PS50112">
    <property type="entry name" value="PAS"/>
    <property type="match status" value="2"/>
</dbReference>
<evidence type="ECO:0000259" key="3">
    <source>
        <dbReference type="PROSITE" id="PS50112"/>
    </source>
</evidence>
<proteinExistence type="predicted"/>
<feature type="domain" description="PAC" evidence="4">
    <location>
        <begin position="209"/>
        <end position="263"/>
    </location>
</feature>
<dbReference type="GO" id="GO:0006935">
    <property type="term" value="P:chemotaxis"/>
    <property type="evidence" value="ECO:0007669"/>
    <property type="project" value="InterPro"/>
</dbReference>